<feature type="domain" description="SGNH hydrolase-type esterase" evidence="1">
    <location>
        <begin position="43"/>
        <end position="219"/>
    </location>
</feature>
<dbReference type="InterPro" id="IPR053140">
    <property type="entry name" value="GDSL_Rv0518-like"/>
</dbReference>
<dbReference type="GO" id="GO:0016787">
    <property type="term" value="F:hydrolase activity"/>
    <property type="evidence" value="ECO:0007669"/>
    <property type="project" value="UniProtKB-KW"/>
</dbReference>
<gene>
    <name evidence="2" type="ORF">I7412_01855</name>
</gene>
<dbReference type="Proteomes" id="UP000604475">
    <property type="component" value="Unassembled WGS sequence"/>
</dbReference>
<reference evidence="2" key="1">
    <citation type="submission" date="2020-12" db="EMBL/GenBank/DDBJ databases">
        <title>Genomic characterization of non-nitrogen-fixing Frankia strains.</title>
        <authorList>
            <person name="Carlos-Shanley C."/>
            <person name="Guerra T."/>
            <person name="Hahn D."/>
        </authorList>
    </citation>
    <scope>NUCLEOTIDE SEQUENCE</scope>
    <source>
        <strain evidence="2">CN6</strain>
    </source>
</reference>
<dbReference type="PANTHER" id="PTHR43784:SF2">
    <property type="entry name" value="GDSL-LIKE LIPASE_ACYLHYDROLASE, PUTATIVE (AFU_ORTHOLOGUE AFUA_2G00820)-RELATED"/>
    <property type="match status" value="1"/>
</dbReference>
<dbReference type="PANTHER" id="PTHR43784">
    <property type="entry name" value="GDSL-LIKE LIPASE/ACYLHYDROLASE, PUTATIVE (AFU_ORTHOLOGUE AFUA_2G00820)-RELATED"/>
    <property type="match status" value="1"/>
</dbReference>
<dbReference type="InterPro" id="IPR036514">
    <property type="entry name" value="SGNH_hydro_sf"/>
</dbReference>
<dbReference type="InterPro" id="IPR013830">
    <property type="entry name" value="SGNH_hydro"/>
</dbReference>
<dbReference type="RefSeq" id="WP_203003337.1">
    <property type="nucleotide sequence ID" value="NZ_JADWYU010000241.1"/>
</dbReference>
<dbReference type="SUPFAM" id="SSF52266">
    <property type="entry name" value="SGNH hydrolase"/>
    <property type="match status" value="1"/>
</dbReference>
<evidence type="ECO:0000259" key="1">
    <source>
        <dbReference type="Pfam" id="PF13472"/>
    </source>
</evidence>
<evidence type="ECO:0000313" key="2">
    <source>
        <dbReference type="EMBL" id="MBL7625941.1"/>
    </source>
</evidence>
<keyword evidence="2" id="KW-0378">Hydrolase</keyword>
<evidence type="ECO:0000313" key="3">
    <source>
        <dbReference type="Proteomes" id="UP000604475"/>
    </source>
</evidence>
<dbReference type="Gene3D" id="3.40.50.1110">
    <property type="entry name" value="SGNH hydrolase"/>
    <property type="match status" value="1"/>
</dbReference>
<accession>A0A937R638</accession>
<comment type="caution">
    <text evidence="2">The sequence shown here is derived from an EMBL/GenBank/DDBJ whole genome shotgun (WGS) entry which is preliminary data.</text>
</comment>
<keyword evidence="3" id="KW-1185">Reference proteome</keyword>
<dbReference type="EMBL" id="JAEACQ010000122">
    <property type="protein sequence ID" value="MBL7625941.1"/>
    <property type="molecule type" value="Genomic_DNA"/>
</dbReference>
<protein>
    <submittedName>
        <fullName evidence="2">SGNH/GDSL hydrolase family protein</fullName>
    </submittedName>
</protein>
<dbReference type="CDD" id="cd01832">
    <property type="entry name" value="SGNH_hydrolase_like_1"/>
    <property type="match status" value="1"/>
</dbReference>
<organism evidence="2 3">
    <name type="scientific">Frankia nepalensis</name>
    <dbReference type="NCBI Taxonomy" id="1836974"/>
    <lineage>
        <taxon>Bacteria</taxon>
        <taxon>Bacillati</taxon>
        <taxon>Actinomycetota</taxon>
        <taxon>Actinomycetes</taxon>
        <taxon>Frankiales</taxon>
        <taxon>Frankiaceae</taxon>
        <taxon>Frankia</taxon>
    </lineage>
</organism>
<sequence length="242" mass="25509">MTSLDIATTAAVYAWAERADPDCLSPAAEAELLRNAPWRRFAVLGDSVAAGIREPRPGYLDQSFADRVAAALAAGHPETRYRNLGAPWARLADVHSGQLPEAVGLVPDLVLFVAGGNDVVSPDYDVDRLWGDLLEILLPLADLGALVVTVGLFDLPRSSLAPRRFAAMANLLDRLDTVTAAVAAQVGGIHVDTHHHPRGTDPAIYSSDRLHANSSGHAIASAAIVRALAARLGNPTTATPEP</sequence>
<dbReference type="Pfam" id="PF13472">
    <property type="entry name" value="Lipase_GDSL_2"/>
    <property type="match status" value="1"/>
</dbReference>
<name>A0A937R638_9ACTN</name>
<dbReference type="AlphaFoldDB" id="A0A937R638"/>
<proteinExistence type="predicted"/>